<sequence>MSKQLPQSAFFLSPPVSENSGVDFLGLRQANLDMMADLIPGTNNVTPFIRPFSILSWIFWKFHELCASQSKLAPTNIEARAFRERIEILFTWGAQVENAPNIPGKSAEPPASTNGQVELTFEAWERVQNSTSLIAALWYGPASKTISGLGFLAPHRPELFRTTGKGILLATKLDEVLRQKPDLYQRLLNTLEPVKASENDATALWQLWGVNTASEEEQTAFRLALFDENAVGNYAEALGKRSSTIALARLQLSGSARPLTPDEVRQKMYYSEWDDVLYSIPEGLITARKKWITLQVRQLQRLAFETLLSWCEYKVLNGVHDTVKMTTDAETAFNDAEFGLPSGSHLGTLLETLDERAETIEQFAEVGRMDGWFCPFTIIKIIQEQFATMNDKAAASCLYAALLCASFAGCACDDDKLLVNVGGHHRLSTLHLRKRLIALGNVTLRQAIQFILEALVISQHMATAVNRFDGQNQRLRLSIEETGLEALVNKPWVPTVTEDRLPTILRLASNCGLIKNPSRDMFTT</sequence>
<dbReference type="EMBL" id="OBEL01000002">
    <property type="protein sequence ID" value="SNZ19322.1"/>
    <property type="molecule type" value="Genomic_DNA"/>
</dbReference>
<organism evidence="1 2">
    <name type="scientific">Cohaesibacter gelatinilyticus</name>
    <dbReference type="NCBI Taxonomy" id="372072"/>
    <lineage>
        <taxon>Bacteria</taxon>
        <taxon>Pseudomonadati</taxon>
        <taxon>Pseudomonadota</taxon>
        <taxon>Alphaproteobacteria</taxon>
        <taxon>Hyphomicrobiales</taxon>
        <taxon>Cohaesibacteraceae</taxon>
    </lineage>
</organism>
<dbReference type="OrthoDB" id="8313627at2"/>
<protein>
    <submittedName>
        <fullName evidence="1">Uncharacterized protein</fullName>
    </submittedName>
</protein>
<dbReference type="RefSeq" id="WP_097153677.1">
    <property type="nucleotide sequence ID" value="NZ_OBEL01000002.1"/>
</dbReference>
<gene>
    <name evidence="1" type="ORF">SAMN06265368_2404</name>
</gene>
<reference evidence="1 2" key="1">
    <citation type="submission" date="2017-09" db="EMBL/GenBank/DDBJ databases">
        <authorList>
            <person name="Ehlers B."/>
            <person name="Leendertz F.H."/>
        </authorList>
    </citation>
    <scope>NUCLEOTIDE SEQUENCE [LARGE SCALE GENOMIC DNA]</scope>
    <source>
        <strain evidence="1 2">DSM 18289</strain>
    </source>
</reference>
<dbReference type="Proteomes" id="UP000219439">
    <property type="component" value="Unassembled WGS sequence"/>
</dbReference>
<accession>A0A285PC68</accession>
<dbReference type="AlphaFoldDB" id="A0A285PC68"/>
<name>A0A285PC68_9HYPH</name>
<evidence type="ECO:0000313" key="1">
    <source>
        <dbReference type="EMBL" id="SNZ19322.1"/>
    </source>
</evidence>
<evidence type="ECO:0000313" key="2">
    <source>
        <dbReference type="Proteomes" id="UP000219439"/>
    </source>
</evidence>
<keyword evidence="2" id="KW-1185">Reference proteome</keyword>
<proteinExistence type="predicted"/>